<dbReference type="InterPro" id="IPR015943">
    <property type="entry name" value="WD40/YVTN_repeat-like_dom_sf"/>
</dbReference>
<evidence type="ECO:0000256" key="3">
    <source>
        <dbReference type="ARBA" id="ARBA00022574"/>
    </source>
</evidence>
<organism evidence="7 8">
    <name type="scientific">Brassicogethes aeneus</name>
    <name type="common">Rape pollen beetle</name>
    <name type="synonym">Meligethes aeneus</name>
    <dbReference type="NCBI Taxonomy" id="1431903"/>
    <lineage>
        <taxon>Eukaryota</taxon>
        <taxon>Metazoa</taxon>
        <taxon>Ecdysozoa</taxon>
        <taxon>Arthropoda</taxon>
        <taxon>Hexapoda</taxon>
        <taxon>Insecta</taxon>
        <taxon>Pterygota</taxon>
        <taxon>Neoptera</taxon>
        <taxon>Endopterygota</taxon>
        <taxon>Coleoptera</taxon>
        <taxon>Polyphaga</taxon>
        <taxon>Cucujiformia</taxon>
        <taxon>Nitidulidae</taxon>
        <taxon>Meligethinae</taxon>
        <taxon>Brassicogethes</taxon>
    </lineage>
</organism>
<evidence type="ECO:0000256" key="1">
    <source>
        <dbReference type="ARBA" id="ARBA00004496"/>
    </source>
</evidence>
<evidence type="ECO:0000256" key="2">
    <source>
        <dbReference type="ARBA" id="ARBA00022490"/>
    </source>
</evidence>
<evidence type="ECO:0000256" key="4">
    <source>
        <dbReference type="ARBA" id="ARBA00022737"/>
    </source>
</evidence>
<dbReference type="InterPro" id="IPR036322">
    <property type="entry name" value="WD40_repeat_dom_sf"/>
</dbReference>
<dbReference type="Proteomes" id="UP001154078">
    <property type="component" value="Chromosome 2"/>
</dbReference>
<dbReference type="InterPro" id="IPR050687">
    <property type="entry name" value="Dynein_IC"/>
</dbReference>
<feature type="coiled-coil region" evidence="5">
    <location>
        <begin position="892"/>
        <end position="919"/>
    </location>
</feature>
<keyword evidence="5" id="KW-0175">Coiled coil</keyword>
<feature type="region of interest" description="Disordered" evidence="6">
    <location>
        <begin position="1007"/>
        <end position="1035"/>
    </location>
</feature>
<dbReference type="GO" id="GO:0060294">
    <property type="term" value="P:cilium movement involved in cell motility"/>
    <property type="evidence" value="ECO:0007669"/>
    <property type="project" value="TreeGrafter"/>
</dbReference>
<dbReference type="InterPro" id="IPR001680">
    <property type="entry name" value="WD40_rpt"/>
</dbReference>
<evidence type="ECO:0000256" key="5">
    <source>
        <dbReference type="SAM" id="Coils"/>
    </source>
</evidence>
<dbReference type="GO" id="GO:0045503">
    <property type="term" value="F:dynein light chain binding"/>
    <property type="evidence" value="ECO:0007669"/>
    <property type="project" value="TreeGrafter"/>
</dbReference>
<dbReference type="PANTHER" id="PTHR12442:SF5">
    <property type="entry name" value="DYNEIN AXONEMAL INTERMEDIATE CHAIN 3"/>
    <property type="match status" value="1"/>
</dbReference>
<accession>A0A9P0FCR3</accession>
<dbReference type="GO" id="GO:0036156">
    <property type="term" value="C:inner dynein arm"/>
    <property type="evidence" value="ECO:0007669"/>
    <property type="project" value="TreeGrafter"/>
</dbReference>
<evidence type="ECO:0000313" key="8">
    <source>
        <dbReference type="Proteomes" id="UP001154078"/>
    </source>
</evidence>
<protein>
    <recommendedName>
        <fullName evidence="9">WD repeat-containing protein 63</fullName>
    </recommendedName>
</protein>
<dbReference type="OrthoDB" id="6619788at2759"/>
<evidence type="ECO:0000313" key="7">
    <source>
        <dbReference type="EMBL" id="CAH0550543.1"/>
    </source>
</evidence>
<keyword evidence="2" id="KW-0963">Cytoplasm</keyword>
<gene>
    <name evidence="7" type="ORF">MELIAE_LOCUS3336</name>
</gene>
<keyword evidence="3" id="KW-0853">WD repeat</keyword>
<dbReference type="SUPFAM" id="SSF50978">
    <property type="entry name" value="WD40 repeat-like"/>
    <property type="match status" value="1"/>
</dbReference>
<dbReference type="SMART" id="SM00320">
    <property type="entry name" value="WD40"/>
    <property type="match status" value="2"/>
</dbReference>
<evidence type="ECO:0008006" key="9">
    <source>
        <dbReference type="Google" id="ProtNLM"/>
    </source>
</evidence>
<sequence length="1035" mass="120552">MSSEEPESTTAKALQIKKRKRKHKQSEIFAIPGVKKMVMSDEAQRAIFCVVGEDVTTEDPWKYITKSDILDDIEINEKESLFFNLEQTLRDNPNDKILVWYLADDSKDYEEFALCLTTEAEEKVLEIIKKRQDIMQQRLLNSVIKTIKDWTTMGSEDEVLELNDIANRNLYELEVESNFPIRQTKVMFRFRYTESIRDGYVELKPASDEVALIKRKRIDRDIQIAPINISLDMQTLHAILKQNNSTQYSLDFFENVLPTEDLIKRFHKYNEGRIEEMMESIKYNPKLNLYTNDYIVTNPQMLVQFDNFKYQEHLNIIDVNIFKGKMVSMVSWHHFWTGIIAVAYVTQANHVYRRHPFLFDEVDDAVHGLHYVAIYSVIDCVKPKLICKAPREVITIVFCEFDQDILVGGMVNGQVIIWDNLTPRIQLVEAPSMLSVNEKRYKQLIWSMMGWMKNIHDISVVQPAAVCHPRHGHKAPVSCITLSIPSEKITPLGKVEEIEGGNLSYQFATAGADGVILIWDLKQKPKMVAGSHKPRKFRRLTKKPSVLVSDESPYKILHLNMKPIYKIVMPTTMRCLGYVALTSSGFKKVTYTEQVAFTKGKERNLDMRSIYTSSFGAHTPTPYEFFLGTTTGDYISTKWEGLDYDSGEAVNFEYGKVTNWGTTVHDGPICRISYSFLLNTVLTVGGSVFALWHVEYPYNALIWRKFNENLMWGGFNPGTRTRVNVLTNSGLLSCWSLYRDSNKTFLSTQVGNCAITANKIHPKYLDMPAFAMGDEKGNVRMFYFPWKNTITLDEEKRKMGSFMANEVKARLAILDWQKKWNDKNRISSSSDDKIKREEVVQEDDVKVEMEPEPQRKVEIPLPEKMKMMWEKKEKERIAAQIRLRKQTDTAKLEKLRKPLQQVEQENAMMRQKQKQIHAQATKIFEETVKTHFPNYRKKVIDDVVDPYSESYSEAEKLQNYKYFKDIFNRADDYVNNNRYKYYFTWSKLLSDNRKRCQVRNPNTKRRRFLEDMEDITDTSEESVRSPVSSVESEDN</sequence>
<name>A0A9P0FCR3_BRAAE</name>
<dbReference type="Gene3D" id="2.130.10.10">
    <property type="entry name" value="YVTN repeat-like/Quinoprotein amine dehydrogenase"/>
    <property type="match status" value="1"/>
</dbReference>
<keyword evidence="8" id="KW-1185">Reference proteome</keyword>
<reference evidence="7" key="1">
    <citation type="submission" date="2021-12" db="EMBL/GenBank/DDBJ databases">
        <authorList>
            <person name="King R."/>
        </authorList>
    </citation>
    <scope>NUCLEOTIDE SEQUENCE</scope>
</reference>
<dbReference type="PANTHER" id="PTHR12442">
    <property type="entry name" value="DYNEIN INTERMEDIATE CHAIN"/>
    <property type="match status" value="1"/>
</dbReference>
<comment type="subcellular location">
    <subcellularLocation>
        <location evidence="1">Cytoplasm</location>
    </subcellularLocation>
</comment>
<dbReference type="EMBL" id="OV121133">
    <property type="protein sequence ID" value="CAH0550543.1"/>
    <property type="molecule type" value="Genomic_DNA"/>
</dbReference>
<dbReference type="AlphaFoldDB" id="A0A9P0FCR3"/>
<evidence type="ECO:0000256" key="6">
    <source>
        <dbReference type="SAM" id="MobiDB-lite"/>
    </source>
</evidence>
<dbReference type="GO" id="GO:0045504">
    <property type="term" value="F:dynein heavy chain binding"/>
    <property type="evidence" value="ECO:0007669"/>
    <property type="project" value="TreeGrafter"/>
</dbReference>
<feature type="compositionally biased region" description="Acidic residues" evidence="6">
    <location>
        <begin position="1011"/>
        <end position="1020"/>
    </location>
</feature>
<dbReference type="GO" id="GO:0036159">
    <property type="term" value="P:inner dynein arm assembly"/>
    <property type="evidence" value="ECO:0007669"/>
    <property type="project" value="TreeGrafter"/>
</dbReference>
<proteinExistence type="predicted"/>
<feature type="compositionally biased region" description="Low complexity" evidence="6">
    <location>
        <begin position="1024"/>
        <end position="1035"/>
    </location>
</feature>
<keyword evidence="4" id="KW-0677">Repeat</keyword>